<sequence length="113" mass="11992">MLGTDMTALTSLNIASLTITILLATTETSEFVNEKPIAMFARTPTTLRASKTMTATSITLTIATTVVATTTIKETTTETSFTYSLNETTTASTSDVSVLISNTYTLTSMSTIT</sequence>
<dbReference type="Proteomes" id="UP000053815">
    <property type="component" value="Unassembled WGS sequence"/>
</dbReference>
<keyword evidence="2" id="KW-1185">Reference proteome</keyword>
<evidence type="ECO:0000313" key="1">
    <source>
        <dbReference type="EMBL" id="GAN06825.1"/>
    </source>
</evidence>
<proteinExistence type="predicted"/>
<protein>
    <submittedName>
        <fullName evidence="1">Uncharacterized protein</fullName>
    </submittedName>
</protein>
<reference evidence="1" key="1">
    <citation type="submission" date="2014-09" db="EMBL/GenBank/DDBJ databases">
        <title>Draft genome sequence of an oleaginous Mucoromycotina fungus Mucor ambiguus NBRC6742.</title>
        <authorList>
            <person name="Takeda I."/>
            <person name="Yamane N."/>
            <person name="Morita T."/>
            <person name="Tamano K."/>
            <person name="Machida M."/>
            <person name="Baker S."/>
            <person name="Koike H."/>
        </authorList>
    </citation>
    <scope>NUCLEOTIDE SEQUENCE</scope>
    <source>
        <strain evidence="1">NBRC 6742</strain>
    </source>
</reference>
<dbReference type="AlphaFoldDB" id="A0A0C9LVI3"/>
<organism evidence="1">
    <name type="scientific">Mucor ambiguus</name>
    <dbReference type="NCBI Taxonomy" id="91626"/>
    <lineage>
        <taxon>Eukaryota</taxon>
        <taxon>Fungi</taxon>
        <taxon>Fungi incertae sedis</taxon>
        <taxon>Mucoromycota</taxon>
        <taxon>Mucoromycotina</taxon>
        <taxon>Mucoromycetes</taxon>
        <taxon>Mucorales</taxon>
        <taxon>Mucorineae</taxon>
        <taxon>Mucoraceae</taxon>
        <taxon>Mucor</taxon>
    </lineage>
</organism>
<evidence type="ECO:0000313" key="2">
    <source>
        <dbReference type="Proteomes" id="UP000053815"/>
    </source>
</evidence>
<name>A0A0C9LVI3_9FUNG</name>
<gene>
    <name evidence="1" type="ORF">MAM1_0137d06315</name>
</gene>
<dbReference type="EMBL" id="DF836426">
    <property type="protein sequence ID" value="GAN06825.1"/>
    <property type="molecule type" value="Genomic_DNA"/>
</dbReference>
<accession>A0A0C9LVI3</accession>